<dbReference type="AlphaFoldDB" id="A0A9P0FA51"/>
<dbReference type="Gene3D" id="2.30.30.490">
    <property type="match status" value="2"/>
</dbReference>
<evidence type="ECO:0000256" key="7">
    <source>
        <dbReference type="ARBA" id="ARBA00022737"/>
    </source>
</evidence>
<evidence type="ECO:0000313" key="19">
    <source>
        <dbReference type="EMBL" id="CAH0547187.1"/>
    </source>
</evidence>
<dbReference type="PIRSF" id="PIRSF037404">
    <property type="entry name" value="DNMT1"/>
    <property type="match status" value="1"/>
</dbReference>
<dbReference type="Pfam" id="PF02008">
    <property type="entry name" value="zf-CXXC"/>
    <property type="match status" value="1"/>
</dbReference>
<keyword evidence="9" id="KW-0862">Zinc</keyword>
<keyword evidence="4 14" id="KW-0808">Transferase</keyword>
<dbReference type="InterPro" id="IPR001025">
    <property type="entry name" value="BAH_dom"/>
</dbReference>
<dbReference type="GO" id="GO:0008270">
    <property type="term" value="F:zinc ion binding"/>
    <property type="evidence" value="ECO:0007669"/>
    <property type="project" value="UniProtKB-KW"/>
</dbReference>
<dbReference type="GO" id="GO:0003682">
    <property type="term" value="F:chromatin binding"/>
    <property type="evidence" value="ECO:0007669"/>
    <property type="project" value="InterPro"/>
</dbReference>
<dbReference type="Pfam" id="PF00145">
    <property type="entry name" value="DNA_methylase"/>
    <property type="match status" value="1"/>
</dbReference>
<keyword evidence="3 14" id="KW-0489">Methyltransferase</keyword>
<evidence type="ECO:0000259" key="17">
    <source>
        <dbReference type="PROSITE" id="PS51038"/>
    </source>
</evidence>
<dbReference type="PROSITE" id="PS51679">
    <property type="entry name" value="SAM_MT_C5"/>
    <property type="match status" value="1"/>
</dbReference>
<dbReference type="Gene3D" id="3.40.50.150">
    <property type="entry name" value="Vaccinia Virus protein VP39"/>
    <property type="match status" value="1"/>
</dbReference>
<dbReference type="SUPFAM" id="SSF53335">
    <property type="entry name" value="S-adenosyl-L-methionine-dependent methyltransferases"/>
    <property type="match status" value="1"/>
</dbReference>
<evidence type="ECO:0000256" key="13">
    <source>
        <dbReference type="PROSITE-ProRule" id="PRU00509"/>
    </source>
</evidence>
<keyword evidence="8 13" id="KW-0863">Zinc-finger</keyword>
<evidence type="ECO:0000256" key="4">
    <source>
        <dbReference type="ARBA" id="ARBA00022679"/>
    </source>
</evidence>
<evidence type="ECO:0000259" key="18">
    <source>
        <dbReference type="PROSITE" id="PS51058"/>
    </source>
</evidence>
<dbReference type="GO" id="GO:0003886">
    <property type="term" value="F:DNA (cytosine-5-)-methyltransferase activity"/>
    <property type="evidence" value="ECO:0007669"/>
    <property type="project" value="UniProtKB-EC"/>
</dbReference>
<name>A0A9P0FA51_BRAAE</name>
<dbReference type="EMBL" id="OV121132">
    <property type="protein sequence ID" value="CAH0547187.1"/>
    <property type="molecule type" value="Genomic_DNA"/>
</dbReference>
<dbReference type="InterPro" id="IPR001525">
    <property type="entry name" value="C5_MeTfrase"/>
</dbReference>
<evidence type="ECO:0000256" key="1">
    <source>
        <dbReference type="ARBA" id="ARBA00004123"/>
    </source>
</evidence>
<evidence type="ECO:0000256" key="6">
    <source>
        <dbReference type="ARBA" id="ARBA00022723"/>
    </source>
</evidence>
<dbReference type="GO" id="GO:0032259">
    <property type="term" value="P:methylation"/>
    <property type="evidence" value="ECO:0007669"/>
    <property type="project" value="UniProtKB-KW"/>
</dbReference>
<evidence type="ECO:0000256" key="12">
    <source>
        <dbReference type="PIRSR" id="PIRSR037404-1"/>
    </source>
</evidence>
<evidence type="ECO:0000256" key="10">
    <source>
        <dbReference type="ARBA" id="ARBA00023125"/>
    </source>
</evidence>
<keyword evidence="6" id="KW-0479">Metal-binding</keyword>
<dbReference type="PANTHER" id="PTHR10629">
    <property type="entry name" value="CYTOSINE-SPECIFIC METHYLTRANSFERASE"/>
    <property type="match status" value="1"/>
</dbReference>
<feature type="domain" description="BAH" evidence="17">
    <location>
        <begin position="588"/>
        <end position="703"/>
    </location>
</feature>
<dbReference type="InterPro" id="IPR050390">
    <property type="entry name" value="C5-Methyltransferase"/>
</dbReference>
<dbReference type="Pfam" id="PF12047">
    <property type="entry name" value="DNMT1-RFD"/>
    <property type="match status" value="1"/>
</dbReference>
<evidence type="ECO:0000256" key="5">
    <source>
        <dbReference type="ARBA" id="ARBA00022691"/>
    </source>
</evidence>
<dbReference type="Pfam" id="PF01426">
    <property type="entry name" value="BAH"/>
    <property type="match status" value="2"/>
</dbReference>
<gene>
    <name evidence="19" type="ORF">MELIAE_LOCUS1225</name>
</gene>
<feature type="domain" description="BAH" evidence="17">
    <location>
        <begin position="391"/>
        <end position="513"/>
    </location>
</feature>
<dbReference type="SMART" id="SM00439">
    <property type="entry name" value="BAH"/>
    <property type="match status" value="2"/>
</dbReference>
<keyword evidence="10" id="KW-0238">DNA-binding</keyword>
<evidence type="ECO:0000256" key="14">
    <source>
        <dbReference type="PROSITE-ProRule" id="PRU01016"/>
    </source>
</evidence>
<protein>
    <recommendedName>
        <fullName evidence="2">DNA (cytosine-5-)-methyltransferase</fullName>
        <ecNumber evidence="2">2.1.1.37</ecNumber>
    </recommendedName>
</protein>
<evidence type="ECO:0000256" key="3">
    <source>
        <dbReference type="ARBA" id="ARBA00022603"/>
    </source>
</evidence>
<dbReference type="Proteomes" id="UP001154078">
    <property type="component" value="Chromosome 1"/>
</dbReference>
<evidence type="ECO:0000256" key="11">
    <source>
        <dbReference type="ARBA" id="ARBA00023242"/>
    </source>
</evidence>
<feature type="compositionally biased region" description="Polar residues" evidence="16">
    <location>
        <begin position="1106"/>
        <end position="1128"/>
    </location>
</feature>
<reference evidence="19" key="1">
    <citation type="submission" date="2021-12" db="EMBL/GenBank/DDBJ databases">
        <authorList>
            <person name="King R."/>
        </authorList>
    </citation>
    <scope>NUCLEOTIDE SEQUENCE</scope>
</reference>
<dbReference type="InterPro" id="IPR002857">
    <property type="entry name" value="Znf_CXXC"/>
</dbReference>
<dbReference type="Gene3D" id="3.90.120.10">
    <property type="entry name" value="DNA Methylase, subunit A, domain 2"/>
    <property type="match status" value="1"/>
</dbReference>
<keyword evidence="7" id="KW-0677">Repeat</keyword>
<organism evidence="19 20">
    <name type="scientific">Brassicogethes aeneus</name>
    <name type="common">Rape pollen beetle</name>
    <name type="synonym">Meligethes aeneus</name>
    <dbReference type="NCBI Taxonomy" id="1431903"/>
    <lineage>
        <taxon>Eukaryota</taxon>
        <taxon>Metazoa</taxon>
        <taxon>Ecdysozoa</taxon>
        <taxon>Arthropoda</taxon>
        <taxon>Hexapoda</taxon>
        <taxon>Insecta</taxon>
        <taxon>Pterygota</taxon>
        <taxon>Neoptera</taxon>
        <taxon>Endopterygota</taxon>
        <taxon>Coleoptera</taxon>
        <taxon>Polyphaga</taxon>
        <taxon>Cucujiformia</taxon>
        <taxon>Nitidulidae</taxon>
        <taxon>Meligethinae</taxon>
        <taxon>Brassicogethes</taxon>
    </lineage>
</organism>
<evidence type="ECO:0000313" key="20">
    <source>
        <dbReference type="Proteomes" id="UP001154078"/>
    </source>
</evidence>
<dbReference type="PRINTS" id="PR00105">
    <property type="entry name" value="C5METTRFRASE"/>
</dbReference>
<proteinExistence type="inferred from homology"/>
<dbReference type="InterPro" id="IPR029063">
    <property type="entry name" value="SAM-dependent_MTases_sf"/>
</dbReference>
<dbReference type="PROSITE" id="PS51038">
    <property type="entry name" value="BAH"/>
    <property type="match status" value="2"/>
</dbReference>
<comment type="subcellular location">
    <subcellularLocation>
        <location evidence="1">Nucleus</location>
    </subcellularLocation>
</comment>
<dbReference type="PANTHER" id="PTHR10629:SF52">
    <property type="entry name" value="DNA (CYTOSINE-5)-METHYLTRANSFERASE 1"/>
    <property type="match status" value="1"/>
</dbReference>
<dbReference type="GO" id="GO:0006346">
    <property type="term" value="P:DNA methylation-dependent constitutive heterochromatin formation"/>
    <property type="evidence" value="ECO:0007669"/>
    <property type="project" value="InterPro"/>
</dbReference>
<dbReference type="GO" id="GO:0005634">
    <property type="term" value="C:nucleus"/>
    <property type="evidence" value="ECO:0007669"/>
    <property type="project" value="UniProtKB-SubCell"/>
</dbReference>
<dbReference type="Gene3D" id="1.10.10.2230">
    <property type="match status" value="1"/>
</dbReference>
<dbReference type="EC" id="2.1.1.37" evidence="2"/>
<evidence type="ECO:0000256" key="15">
    <source>
        <dbReference type="RuleBase" id="RU000416"/>
    </source>
</evidence>
<feature type="region of interest" description="Disordered" evidence="16">
    <location>
        <begin position="1106"/>
        <end position="1136"/>
    </location>
</feature>
<evidence type="ECO:0000256" key="9">
    <source>
        <dbReference type="ARBA" id="ARBA00022833"/>
    </source>
</evidence>
<dbReference type="OrthoDB" id="6734904at2759"/>
<evidence type="ECO:0000256" key="2">
    <source>
        <dbReference type="ARBA" id="ARBA00011975"/>
    </source>
</evidence>
<keyword evidence="11" id="KW-0539">Nucleus</keyword>
<dbReference type="GO" id="GO:0044027">
    <property type="term" value="P:negative regulation of gene expression via chromosomal CpG island methylation"/>
    <property type="evidence" value="ECO:0007669"/>
    <property type="project" value="TreeGrafter"/>
</dbReference>
<keyword evidence="5 14" id="KW-0949">S-adenosyl-L-methionine</keyword>
<dbReference type="InterPro" id="IPR022702">
    <property type="entry name" value="Cytosine_MeTrfase1_RFD"/>
</dbReference>
<dbReference type="InterPro" id="IPR043151">
    <property type="entry name" value="BAH_sf"/>
</dbReference>
<feature type="active site" evidence="12 14">
    <location>
        <position position="809"/>
    </location>
</feature>
<accession>A0A9P0FA51</accession>
<evidence type="ECO:0000256" key="16">
    <source>
        <dbReference type="SAM" id="MobiDB-lite"/>
    </source>
</evidence>
<comment type="similarity">
    <text evidence="14 15">Belongs to the class I-like SAM-binding methyltransferase superfamily. C5-methyltransferase family.</text>
</comment>
<dbReference type="GO" id="GO:0003677">
    <property type="term" value="F:DNA binding"/>
    <property type="evidence" value="ECO:0007669"/>
    <property type="project" value="UniProtKB-KW"/>
</dbReference>
<keyword evidence="20" id="KW-1185">Reference proteome</keyword>
<dbReference type="NCBIfam" id="TIGR00675">
    <property type="entry name" value="dcm"/>
    <property type="match status" value="1"/>
</dbReference>
<evidence type="ECO:0000256" key="8">
    <source>
        <dbReference type="ARBA" id="ARBA00022771"/>
    </source>
</evidence>
<dbReference type="PROSITE" id="PS51058">
    <property type="entry name" value="ZF_CXXC"/>
    <property type="match status" value="1"/>
</dbReference>
<feature type="domain" description="CXXC-type" evidence="18">
    <location>
        <begin position="281"/>
        <end position="327"/>
    </location>
</feature>
<sequence>MKRKTRSSSNPFCTYCRQPTDRYEFKNEGCFSKSVEETRAIIHLGHLLHVDLEDLPSFKISNFTIYDQNGHYCTFDEGLIERGVKLFASGFIKNIQDNDPSTNTGVPSHDIGPIDEWFTAGFDGGANILVGFQTKIAGYYLMKPNYRYKDPYSPFFKKVELSKVILDYLIIKEWENPSYKLLMQHLALNHCVEEDYVLKNAHFVINQIKEYDKSSRTEDQMLISLACVRRLIWLSKYSIRKIPRLKYGYKPPDNIHKKTFNATTTKLVYNLFEKLFKNIKLKDKNESCGVCRRCQRIDCGECKNCKTMKKFGGTGKENVRCKRKICMAVVISDSSDSSSSSDDSFTSTDPDYYYRKPNLFSYKIIHKVEFLEPPLIHKNKSYYSAVQVGTMIIEQGSFVVLNSEKVNEAQLICRVEYIFRGESDMFHAQLFGRGFETVLGETADPRELFVFDKCFDVPLGAIVSLTNVSYQKAHLNWSDIGGLYSEPTKSYCSSSFYFSKKYAHEFCTFSDYKYSPTDDVLGDCSSCRYNKAVDIKNTMNFKNGTVTWFNDEYKIGTFVLYVPEEKQKSCFETRLIKKECRYKEFQSEYYRKTNRLKGSNSDTEATLAIGYIKNIVKTESNQIILTIHKFMRTDSISREVAYLQDWYHIYITDEISEINFMQVYNKCYVVYSESAQKWCSKGDNRFYYSKMYSPSTSDFMEIPNNFVILESSEYSPKHPKIEEKLNCLDLFSGAGGLSLGLSQAGLINTKWAVEKDPNACHAFQLNNPGCTTFNNDSNYILSKAMTANREKLGIPDKKVVDIIIGGPPCQGFCSMNRFNQRMYSKLKNSLVVNLLSYVDYYRPKYFVFENVMSFTSYMRGIVLKLFLKCLLDMDYQVTCGVLQAGHYGVPQNRKRFILIAAAPGYKLPKLPVPRHVFDKRATHLSFNVDNVRYQNIFQTLSSAPYRTITVYDAIGDIPPMEQINFYKNLDYKPITEYQRRMRLNSTLLPNNHLTRDSMTPLTKTRIAFVPKIPGSDWRDLPNISLNLKGGKRTNVLKYPYRYETQNDGEPNRSVCKCSESKKCDIKDRQENTIIPWSCVHTASKHNNWTGVYGRLEWDGYFSTTLTKPEPSSKQGRVSRPSMTRSFRQGQPPLENNRALKVRIREDSCLHAVRTPCVGSMPKTLKQVNKLRRLYSGASTP</sequence>